<dbReference type="PANTHER" id="PTHR32309:SF13">
    <property type="entry name" value="FERRIC ENTEROBACTIN TRANSPORT PROTEIN FEPE"/>
    <property type="match status" value="1"/>
</dbReference>
<dbReference type="RefSeq" id="WP_193918206.1">
    <property type="nucleotide sequence ID" value="NZ_JADEWL010000013.1"/>
</dbReference>
<dbReference type="InterPro" id="IPR050445">
    <property type="entry name" value="Bact_polysacc_biosynth/exp"/>
</dbReference>
<feature type="transmembrane region" description="Helical" evidence="2">
    <location>
        <begin position="44"/>
        <end position="65"/>
    </location>
</feature>
<proteinExistence type="predicted"/>
<keyword evidence="4" id="KW-1185">Reference proteome</keyword>
<keyword evidence="2" id="KW-0472">Membrane</keyword>
<dbReference type="EMBL" id="JADEWL010000013">
    <property type="protein sequence ID" value="MBE9212355.1"/>
    <property type="molecule type" value="Genomic_DNA"/>
</dbReference>
<dbReference type="GO" id="GO:0005886">
    <property type="term" value="C:plasma membrane"/>
    <property type="evidence" value="ECO:0007669"/>
    <property type="project" value="TreeGrafter"/>
</dbReference>
<gene>
    <name evidence="3" type="ORF">IQ247_06470</name>
</gene>
<feature type="coiled-coil region" evidence="1">
    <location>
        <begin position="229"/>
        <end position="263"/>
    </location>
</feature>
<sequence>MNKNPFVKFKNGKIVSVEHPPKASFEETRGYPEKSSSAPKISGIFYLITLLLVNGGIWSGAFIYLSVAKPKYISEWTINIPGSGSTSNINLPNIGQATSQNYSAYAGANYDPRENYKAIASAEEVLSAAASNINMPLKEFGNPRIKTVDNTSLMKFEFQGSTPQQARNKSVALQNAFEVKLEQLRIEEIGQEKVRLESGMEVSRRKLIAAQKRLSAFKVASGLNSEEQLSNLAINIEGLRKQRAELTAQGEQSQARMSELSNNLNLSSNQASDAFVLQADPLFQNYLKNYSEATSQLITSSAKLTSVHPTIINLQREQEASQNALLARAQALLNRPISMALINRLNFSNNESSGSKRAILSEQLVTTSVEKQGTKAQIETLDAQISQLEQRLQKLSQQQSVMEDLKRDVQVAEAVFSSTIAKLDLAKTTVSASYPQIQILARPSLPTNTSGPRKNLVLLGATFGSLLLTSGIFGLWKRQSQQQKHNKNQLQEYVEYPEFVEDYQ</sequence>
<dbReference type="PANTHER" id="PTHR32309">
    <property type="entry name" value="TYROSINE-PROTEIN KINASE"/>
    <property type="match status" value="1"/>
</dbReference>
<evidence type="ECO:0000313" key="4">
    <source>
        <dbReference type="Proteomes" id="UP000620559"/>
    </source>
</evidence>
<organism evidence="3 4">
    <name type="scientific">Plectonema cf. radiosum LEGE 06105</name>
    <dbReference type="NCBI Taxonomy" id="945769"/>
    <lineage>
        <taxon>Bacteria</taxon>
        <taxon>Bacillati</taxon>
        <taxon>Cyanobacteriota</taxon>
        <taxon>Cyanophyceae</taxon>
        <taxon>Oscillatoriophycideae</taxon>
        <taxon>Oscillatoriales</taxon>
        <taxon>Microcoleaceae</taxon>
        <taxon>Plectonema</taxon>
    </lineage>
</organism>
<dbReference type="Proteomes" id="UP000620559">
    <property type="component" value="Unassembled WGS sequence"/>
</dbReference>
<keyword evidence="2" id="KW-0812">Transmembrane</keyword>
<dbReference type="GO" id="GO:0004713">
    <property type="term" value="F:protein tyrosine kinase activity"/>
    <property type="evidence" value="ECO:0007669"/>
    <property type="project" value="TreeGrafter"/>
</dbReference>
<name>A0A8J7F0N4_9CYAN</name>
<evidence type="ECO:0008006" key="5">
    <source>
        <dbReference type="Google" id="ProtNLM"/>
    </source>
</evidence>
<evidence type="ECO:0000256" key="1">
    <source>
        <dbReference type="SAM" id="Coils"/>
    </source>
</evidence>
<protein>
    <recommendedName>
        <fullName evidence="5">Tyrosine kinase G-rich domain-containing protein</fullName>
    </recommendedName>
</protein>
<feature type="transmembrane region" description="Helical" evidence="2">
    <location>
        <begin position="456"/>
        <end position="476"/>
    </location>
</feature>
<dbReference type="AlphaFoldDB" id="A0A8J7F0N4"/>
<keyword evidence="1" id="KW-0175">Coiled coil</keyword>
<evidence type="ECO:0000256" key="2">
    <source>
        <dbReference type="SAM" id="Phobius"/>
    </source>
</evidence>
<accession>A0A8J7F0N4</accession>
<feature type="coiled-coil region" evidence="1">
    <location>
        <begin position="371"/>
        <end position="415"/>
    </location>
</feature>
<evidence type="ECO:0000313" key="3">
    <source>
        <dbReference type="EMBL" id="MBE9212355.1"/>
    </source>
</evidence>
<comment type="caution">
    <text evidence="3">The sequence shown here is derived from an EMBL/GenBank/DDBJ whole genome shotgun (WGS) entry which is preliminary data.</text>
</comment>
<reference evidence="3" key="1">
    <citation type="submission" date="2020-10" db="EMBL/GenBank/DDBJ databases">
        <authorList>
            <person name="Castelo-Branco R."/>
            <person name="Eusebio N."/>
            <person name="Adriana R."/>
            <person name="Vieira A."/>
            <person name="Brugerolle De Fraissinette N."/>
            <person name="Rezende De Castro R."/>
            <person name="Schneider M.P."/>
            <person name="Vasconcelos V."/>
            <person name="Leao P.N."/>
        </authorList>
    </citation>
    <scope>NUCLEOTIDE SEQUENCE</scope>
    <source>
        <strain evidence="3">LEGE 06105</strain>
    </source>
</reference>
<keyword evidence="2" id="KW-1133">Transmembrane helix</keyword>